<feature type="coiled-coil region" evidence="8">
    <location>
        <begin position="142"/>
        <end position="177"/>
    </location>
</feature>
<evidence type="ECO:0000256" key="5">
    <source>
        <dbReference type="ARBA" id="ARBA00022884"/>
    </source>
</evidence>
<dbReference type="InterPro" id="IPR036187">
    <property type="entry name" value="DNA_mismatch_repair_MutS_sf"/>
</dbReference>
<comment type="function">
    <text evidence="7">Acts as a ribosome collision sensor, splitting the ribosome into its 2 subunits. Detects stalled/collided 70S ribosomes which it binds and splits by an ATP-hydrolysis driven conformational change. Acts upstream of the ribosome quality control system (RQC), a ribosome-associated complex that mediates the extraction of incompletely synthesized nascent chains from stalled ribosomes and their subsequent degradation. Probably generates substrates for RQC.</text>
</comment>
<dbReference type="PANTHER" id="PTHR48466">
    <property type="entry name" value="OS10G0509000 PROTEIN-RELATED"/>
    <property type="match status" value="1"/>
</dbReference>
<dbReference type="Pfam" id="PF01713">
    <property type="entry name" value="Smr"/>
    <property type="match status" value="1"/>
</dbReference>
<dbReference type="GO" id="GO:0072344">
    <property type="term" value="P:rescue of stalled ribosome"/>
    <property type="evidence" value="ECO:0007669"/>
    <property type="project" value="UniProtKB-UniRule"/>
</dbReference>
<dbReference type="GO" id="GO:0045910">
    <property type="term" value="P:negative regulation of DNA recombination"/>
    <property type="evidence" value="ECO:0007669"/>
    <property type="project" value="InterPro"/>
</dbReference>
<dbReference type="InterPro" id="IPR027417">
    <property type="entry name" value="P-loop_NTPase"/>
</dbReference>
<dbReference type="Proteomes" id="UP000886101">
    <property type="component" value="Unassembled WGS sequence"/>
</dbReference>
<dbReference type="EC" id="3.6.4.-" evidence="7"/>
<proteinExistence type="inferred from homology"/>
<evidence type="ECO:0000256" key="6">
    <source>
        <dbReference type="ARBA" id="ARBA00023125"/>
    </source>
</evidence>
<dbReference type="GO" id="GO:0030983">
    <property type="term" value="F:mismatched DNA binding"/>
    <property type="evidence" value="ECO:0007669"/>
    <property type="project" value="InterPro"/>
</dbReference>
<dbReference type="InterPro" id="IPR045076">
    <property type="entry name" value="MutS"/>
</dbReference>
<comment type="similarity">
    <text evidence="7">Belongs to the DNA mismatch repair MutS family. MutS2 subfamily.</text>
</comment>
<dbReference type="Gene3D" id="3.30.1370.110">
    <property type="match status" value="1"/>
</dbReference>
<feature type="domain" description="Smr" evidence="9">
    <location>
        <begin position="696"/>
        <end position="771"/>
    </location>
</feature>
<dbReference type="Gene3D" id="1.10.1420.10">
    <property type="match status" value="2"/>
</dbReference>
<dbReference type="SMART" id="SM00534">
    <property type="entry name" value="MUTSac"/>
    <property type="match status" value="1"/>
</dbReference>
<keyword evidence="1 7" id="KW-0699">rRNA-binding</keyword>
<keyword evidence="3 7" id="KW-0378">Hydrolase</keyword>
<dbReference type="InterPro" id="IPR000432">
    <property type="entry name" value="DNA_mismatch_repair_MutS_C"/>
</dbReference>
<keyword evidence="7" id="KW-0540">Nuclease</keyword>
<dbReference type="InterPro" id="IPR005747">
    <property type="entry name" value="MutS2"/>
</dbReference>
<comment type="caution">
    <text evidence="10">The sequence shown here is derived from an EMBL/GenBank/DDBJ whole genome shotgun (WGS) entry which is preliminary data.</text>
</comment>
<keyword evidence="2 7" id="KW-0547">Nucleotide-binding</keyword>
<feature type="coiled-coil region" evidence="8">
    <location>
        <begin position="225"/>
        <end position="256"/>
    </location>
</feature>
<dbReference type="SMART" id="SM00533">
    <property type="entry name" value="MUTSd"/>
    <property type="match status" value="1"/>
</dbReference>
<keyword evidence="8" id="KW-0175">Coiled coil</keyword>
<evidence type="ECO:0000256" key="2">
    <source>
        <dbReference type="ARBA" id="ARBA00022741"/>
    </source>
</evidence>
<dbReference type="Pfam" id="PF00488">
    <property type="entry name" value="MutS_V"/>
    <property type="match status" value="1"/>
</dbReference>
<dbReference type="Pfam" id="PF20297">
    <property type="entry name" value="MSSS"/>
    <property type="match status" value="1"/>
</dbReference>
<feature type="coiled-coil region" evidence="8">
    <location>
        <begin position="513"/>
        <end position="597"/>
    </location>
</feature>
<keyword evidence="7 10" id="KW-0255">Endonuclease</keyword>
<evidence type="ECO:0000256" key="1">
    <source>
        <dbReference type="ARBA" id="ARBA00022730"/>
    </source>
</evidence>
<evidence type="ECO:0000259" key="9">
    <source>
        <dbReference type="PROSITE" id="PS50828"/>
    </source>
</evidence>
<dbReference type="GO" id="GO:0140664">
    <property type="term" value="F:ATP-dependent DNA damage sensor activity"/>
    <property type="evidence" value="ECO:0007669"/>
    <property type="project" value="InterPro"/>
</dbReference>
<evidence type="ECO:0000256" key="3">
    <source>
        <dbReference type="ARBA" id="ARBA00022801"/>
    </source>
</evidence>
<dbReference type="HAMAP" id="MF_00092">
    <property type="entry name" value="MutS2"/>
    <property type="match status" value="1"/>
</dbReference>
<feature type="binding site" evidence="7">
    <location>
        <begin position="332"/>
        <end position="339"/>
    </location>
    <ligand>
        <name>ATP</name>
        <dbReference type="ChEBI" id="CHEBI:30616"/>
    </ligand>
</feature>
<reference evidence="10" key="1">
    <citation type="journal article" date="2020" name="mSystems">
        <title>Genome- and Community-Level Interaction Insights into Carbon Utilization and Element Cycling Functions of Hydrothermarchaeota in Hydrothermal Sediment.</title>
        <authorList>
            <person name="Zhou Z."/>
            <person name="Liu Y."/>
            <person name="Xu W."/>
            <person name="Pan J."/>
            <person name="Luo Z.H."/>
            <person name="Li M."/>
        </authorList>
    </citation>
    <scope>NUCLEOTIDE SEQUENCE [LARGE SCALE GENOMIC DNA]</scope>
    <source>
        <strain evidence="10">HyVt-533</strain>
    </source>
</reference>
<dbReference type="Gene3D" id="3.40.50.300">
    <property type="entry name" value="P-loop containing nucleotide triphosphate hydrolases"/>
    <property type="match status" value="1"/>
</dbReference>
<dbReference type="SUPFAM" id="SSF48334">
    <property type="entry name" value="DNA repair protein MutS, domain III"/>
    <property type="match status" value="1"/>
</dbReference>
<dbReference type="GO" id="GO:0016887">
    <property type="term" value="F:ATP hydrolysis activity"/>
    <property type="evidence" value="ECO:0007669"/>
    <property type="project" value="InterPro"/>
</dbReference>
<evidence type="ECO:0000256" key="8">
    <source>
        <dbReference type="SAM" id="Coils"/>
    </source>
</evidence>
<name>A0A7V5NY48_9BACT</name>
<evidence type="ECO:0000256" key="7">
    <source>
        <dbReference type="HAMAP-Rule" id="MF_00092"/>
    </source>
</evidence>
<dbReference type="PANTHER" id="PTHR48466:SF2">
    <property type="entry name" value="OS10G0509000 PROTEIN"/>
    <property type="match status" value="1"/>
</dbReference>
<comment type="subunit">
    <text evidence="7">Homodimer. Binds to stalled ribosomes, contacting rRNA.</text>
</comment>
<dbReference type="SUPFAM" id="SSF160443">
    <property type="entry name" value="SMR domain-like"/>
    <property type="match status" value="1"/>
</dbReference>
<gene>
    <name evidence="7" type="primary">mutS2</name>
    <name evidence="7" type="synonym">rqcU</name>
    <name evidence="10" type="ORF">ENJ96_00300</name>
</gene>
<protein>
    <recommendedName>
        <fullName evidence="7">Endonuclease MutS2</fullName>
        <ecNumber evidence="7">3.1.-.-</ecNumber>
    </recommendedName>
    <alternativeName>
        <fullName evidence="7">Ribosome-associated protein quality control-upstream factor</fullName>
        <shortName evidence="7">RQC-upstream factor</shortName>
        <shortName evidence="7">RqcU</shortName>
        <ecNumber evidence="7">3.6.4.-</ecNumber>
    </alternativeName>
</protein>
<dbReference type="GO" id="GO:0043023">
    <property type="term" value="F:ribosomal large subunit binding"/>
    <property type="evidence" value="ECO:0007669"/>
    <property type="project" value="UniProtKB-UniRule"/>
</dbReference>
<evidence type="ECO:0000256" key="4">
    <source>
        <dbReference type="ARBA" id="ARBA00022840"/>
    </source>
</evidence>
<keyword evidence="5 7" id="KW-0694">RNA-binding</keyword>
<dbReference type="NCBIfam" id="TIGR01069">
    <property type="entry name" value="mutS2"/>
    <property type="match status" value="1"/>
</dbReference>
<dbReference type="InterPro" id="IPR002625">
    <property type="entry name" value="Smr_dom"/>
</dbReference>
<dbReference type="EMBL" id="DROK01000011">
    <property type="protein sequence ID" value="HHI96278.1"/>
    <property type="molecule type" value="Genomic_DNA"/>
</dbReference>
<keyword evidence="4 7" id="KW-0067">ATP-binding</keyword>
<dbReference type="GO" id="GO:0005524">
    <property type="term" value="F:ATP binding"/>
    <property type="evidence" value="ECO:0007669"/>
    <property type="project" value="UniProtKB-UniRule"/>
</dbReference>
<accession>A0A7V5NY48</accession>
<comment type="function">
    <text evidence="7">Endonuclease that is involved in the suppression of homologous recombination and thus may have a key role in the control of bacterial genetic diversity.</text>
</comment>
<dbReference type="InterPro" id="IPR046893">
    <property type="entry name" value="MSSS"/>
</dbReference>
<dbReference type="SMART" id="SM00463">
    <property type="entry name" value="SMR"/>
    <property type="match status" value="1"/>
</dbReference>
<dbReference type="SUPFAM" id="SSF52540">
    <property type="entry name" value="P-loop containing nucleoside triphosphate hydrolases"/>
    <property type="match status" value="1"/>
</dbReference>
<dbReference type="InterPro" id="IPR036063">
    <property type="entry name" value="Smr_dom_sf"/>
</dbReference>
<organism evidence="10">
    <name type="scientific">Thermodesulfatator atlanticus</name>
    <dbReference type="NCBI Taxonomy" id="501497"/>
    <lineage>
        <taxon>Bacteria</taxon>
        <taxon>Pseudomonadati</taxon>
        <taxon>Thermodesulfobacteriota</taxon>
        <taxon>Thermodesulfobacteria</taxon>
        <taxon>Thermodesulfobacteriales</taxon>
        <taxon>Thermodesulfatatoraceae</taxon>
        <taxon>Thermodesulfatator</taxon>
    </lineage>
</organism>
<evidence type="ECO:0000313" key="10">
    <source>
        <dbReference type="EMBL" id="HHI96278.1"/>
    </source>
</evidence>
<dbReference type="PROSITE" id="PS50828">
    <property type="entry name" value="SMR"/>
    <property type="match status" value="1"/>
</dbReference>
<keyword evidence="6 7" id="KW-0238">DNA-binding</keyword>
<dbReference type="AlphaFoldDB" id="A0A7V5NY48"/>
<sequence>MKTYSLEKLEFPQIKAHLVAEARTEQGKFRLKELVPETDFSLLEEEAAKVYEMTRVLAQAGRPPIPELAALAPVLKRAEKGGVLGVAEVLLVRRYLITARELKAFLRPLKDLVRLKALVSSLPSLTELFRTLEHYLDDRGLRPEASDLLVSLRQKRKRLEERLRQRLEDLLKQYARAGLLQEEIITKRRERYVFPVKAEARGKVPGILHDVSASGATVFIEPLEIVTIENELEALRQAERREIERLLKELSEEIARFVPELYLLEEILAELDVLQAKASFGAKLGGSLPKLKPAGEIKLKEAAHPLLLLSGRAVVRNDFLFPAEKPVAILSGPNMGGKTVALKTLGLLLVMAQCALPIPAAPESELPVFKEIFVDLGDEQDLVAHESTFSAHVKRLKEAIELAGPGVLFLLDEIGRGTAPEEGAALAMAVIEELYERGARVLATTHYEALKVFSLTRDWVLPLAVSFDEETGRPNYKLLYGLSGLSLGLRLAENLGLPAHLVARAKRYLGRGEEHFAEVLAALKRELEALKQEREALAREREELSAQKELYLREKQALKEEFSARKRALEREFEKRLALLEKRFEEFLRTLEEKRLKEKKARLAFGSFLKERVKEFSPSPAQEEGPLRPGARVKLKGLGQEGRILRLKGQVAEVQLGPFRVEVDAKDLIVLPEEGPRPPRSEGFKVVAEKEAPEAVNLIGYTVEEALRELDKVLDRAFLAGKARLTIIHGLGTGRLLKAIREYLKGHVQVASLRPGSPLEGGEAVTVVELAAKGGRGGA</sequence>
<dbReference type="GO" id="GO:0006298">
    <property type="term" value="P:mismatch repair"/>
    <property type="evidence" value="ECO:0007669"/>
    <property type="project" value="InterPro"/>
</dbReference>
<dbReference type="EC" id="3.1.-.-" evidence="7"/>
<dbReference type="GO" id="GO:0019843">
    <property type="term" value="F:rRNA binding"/>
    <property type="evidence" value="ECO:0007669"/>
    <property type="project" value="UniProtKB-UniRule"/>
</dbReference>
<dbReference type="PIRSF" id="PIRSF005814">
    <property type="entry name" value="MutS_YshD"/>
    <property type="match status" value="1"/>
</dbReference>
<dbReference type="GO" id="GO:0004519">
    <property type="term" value="F:endonuclease activity"/>
    <property type="evidence" value="ECO:0007669"/>
    <property type="project" value="UniProtKB-UniRule"/>
</dbReference>
<dbReference type="InterPro" id="IPR007696">
    <property type="entry name" value="DNA_mismatch_repair_MutS_core"/>
</dbReference>